<proteinExistence type="predicted"/>
<reference evidence="3" key="2">
    <citation type="submission" date="2019-10" db="EMBL/GenBank/DDBJ databases">
        <title>A de novo genome assembly of a pear dwarfing rootstock.</title>
        <authorList>
            <person name="Wang F."/>
            <person name="Wang J."/>
            <person name="Li S."/>
            <person name="Zhang Y."/>
            <person name="Fang M."/>
            <person name="Ma L."/>
            <person name="Zhao Y."/>
            <person name="Jiang S."/>
        </authorList>
    </citation>
    <scope>NUCLEOTIDE SEQUENCE [LARGE SCALE GENOMIC DNA]</scope>
</reference>
<protein>
    <submittedName>
        <fullName evidence="2">Uncharacterized protein</fullName>
    </submittedName>
</protein>
<comment type="caution">
    <text evidence="2">The sequence shown here is derived from an EMBL/GenBank/DDBJ whole genome shotgun (WGS) entry which is preliminary data.</text>
</comment>
<evidence type="ECO:0000313" key="3">
    <source>
        <dbReference type="Proteomes" id="UP000327157"/>
    </source>
</evidence>
<name>A0A5N5GR29_9ROSA</name>
<dbReference type="AlphaFoldDB" id="A0A5N5GR29"/>
<reference evidence="2 3" key="1">
    <citation type="submission" date="2019-09" db="EMBL/GenBank/DDBJ databases">
        <authorList>
            <person name="Ou C."/>
        </authorList>
    </citation>
    <scope>NUCLEOTIDE SEQUENCE [LARGE SCALE GENOMIC DNA]</scope>
    <source>
        <strain evidence="2">S2</strain>
        <tissue evidence="2">Leaf</tissue>
    </source>
</reference>
<evidence type="ECO:0000256" key="1">
    <source>
        <dbReference type="SAM" id="MobiDB-lite"/>
    </source>
</evidence>
<organism evidence="2 3">
    <name type="scientific">Pyrus ussuriensis x Pyrus communis</name>
    <dbReference type="NCBI Taxonomy" id="2448454"/>
    <lineage>
        <taxon>Eukaryota</taxon>
        <taxon>Viridiplantae</taxon>
        <taxon>Streptophyta</taxon>
        <taxon>Embryophyta</taxon>
        <taxon>Tracheophyta</taxon>
        <taxon>Spermatophyta</taxon>
        <taxon>Magnoliopsida</taxon>
        <taxon>eudicotyledons</taxon>
        <taxon>Gunneridae</taxon>
        <taxon>Pentapetalae</taxon>
        <taxon>rosids</taxon>
        <taxon>fabids</taxon>
        <taxon>Rosales</taxon>
        <taxon>Rosaceae</taxon>
        <taxon>Amygdaloideae</taxon>
        <taxon>Maleae</taxon>
        <taxon>Pyrus</taxon>
    </lineage>
</organism>
<dbReference type="Proteomes" id="UP000327157">
    <property type="component" value="Chromosome 15"/>
</dbReference>
<reference evidence="2 3" key="3">
    <citation type="submission" date="2019-11" db="EMBL/GenBank/DDBJ databases">
        <title>A de novo genome assembly of a pear dwarfing rootstock.</title>
        <authorList>
            <person name="Wang F."/>
            <person name="Wang J."/>
            <person name="Li S."/>
            <person name="Zhang Y."/>
            <person name="Fang M."/>
            <person name="Ma L."/>
            <person name="Zhao Y."/>
            <person name="Jiang S."/>
        </authorList>
    </citation>
    <scope>NUCLEOTIDE SEQUENCE [LARGE SCALE GENOMIC DNA]</scope>
    <source>
        <strain evidence="2">S2</strain>
        <tissue evidence="2">Leaf</tissue>
    </source>
</reference>
<dbReference type="PANTHER" id="PTHR33622">
    <property type="entry name" value="OS03G0724500 PROTEIN"/>
    <property type="match status" value="1"/>
</dbReference>
<gene>
    <name evidence="2" type="ORF">D8674_013924</name>
</gene>
<dbReference type="OrthoDB" id="631057at2759"/>
<accession>A0A5N5GR29</accession>
<keyword evidence="3" id="KW-1185">Reference proteome</keyword>
<dbReference type="PANTHER" id="PTHR33622:SF20">
    <property type="match status" value="1"/>
</dbReference>
<feature type="region of interest" description="Disordered" evidence="1">
    <location>
        <begin position="52"/>
        <end position="74"/>
    </location>
</feature>
<dbReference type="EMBL" id="SMOL01000401">
    <property type="protein sequence ID" value="KAB2618055.1"/>
    <property type="molecule type" value="Genomic_DNA"/>
</dbReference>
<evidence type="ECO:0000313" key="2">
    <source>
        <dbReference type="EMBL" id="KAB2618055.1"/>
    </source>
</evidence>
<sequence>MSSCSRKKNFGSGSFVSNLRDHIHEFLHASIDEHRTCLKETVRKMFERAKLYREKSGGGPNEGEKPLPLQTTTD</sequence>